<dbReference type="RefSeq" id="WP_213004707.1">
    <property type="nucleotide sequence ID" value="NZ_BOQN01000006.1"/>
</dbReference>
<name>A0A919T6Z4_9ACTN</name>
<dbReference type="Proteomes" id="UP000677082">
    <property type="component" value="Unassembled WGS sequence"/>
</dbReference>
<dbReference type="AlphaFoldDB" id="A0A919T6Z4"/>
<comment type="caution">
    <text evidence="1">The sequence shown here is derived from an EMBL/GenBank/DDBJ whole genome shotgun (WGS) entry which is preliminary data.</text>
</comment>
<keyword evidence="2" id="KW-1185">Reference proteome</keyword>
<sequence>MKFQPQPYPLFYACISGGKVEVGRVIGWQRPGNDDDDSVDLKPVVLMERDDRTSAQPTYLDLAHEHCWIGDDRSAVTDRAMATLMAKEG</sequence>
<dbReference type="EMBL" id="BOQN01000006">
    <property type="protein sequence ID" value="GIM88721.1"/>
    <property type="molecule type" value="Genomic_DNA"/>
</dbReference>
<evidence type="ECO:0000313" key="2">
    <source>
        <dbReference type="Proteomes" id="UP000677082"/>
    </source>
</evidence>
<gene>
    <name evidence="1" type="ORF">Ato02nite_005140</name>
</gene>
<reference evidence="1 2" key="1">
    <citation type="submission" date="2021-03" db="EMBL/GenBank/DDBJ databases">
        <title>Whole genome shotgun sequence of Actinoplanes toevensis NBRC 105298.</title>
        <authorList>
            <person name="Komaki H."/>
            <person name="Tamura T."/>
        </authorList>
    </citation>
    <scope>NUCLEOTIDE SEQUENCE [LARGE SCALE GENOMIC DNA]</scope>
    <source>
        <strain evidence="1 2">NBRC 105298</strain>
    </source>
</reference>
<protein>
    <submittedName>
        <fullName evidence="1">Uncharacterized protein</fullName>
    </submittedName>
</protein>
<organism evidence="1 2">
    <name type="scientific">Paractinoplanes toevensis</name>
    <dbReference type="NCBI Taxonomy" id="571911"/>
    <lineage>
        <taxon>Bacteria</taxon>
        <taxon>Bacillati</taxon>
        <taxon>Actinomycetota</taxon>
        <taxon>Actinomycetes</taxon>
        <taxon>Micromonosporales</taxon>
        <taxon>Micromonosporaceae</taxon>
        <taxon>Paractinoplanes</taxon>
    </lineage>
</organism>
<evidence type="ECO:0000313" key="1">
    <source>
        <dbReference type="EMBL" id="GIM88721.1"/>
    </source>
</evidence>
<proteinExistence type="predicted"/>
<accession>A0A919T6Z4</accession>